<dbReference type="Gramene" id="Jr05_11450_p1">
    <property type="protein sequence ID" value="cds.Jr05_11450_p1"/>
    <property type="gene ID" value="Jr05_11450"/>
</dbReference>
<keyword evidence="1" id="KW-1185">Reference proteome</keyword>
<evidence type="ECO:0000313" key="2">
    <source>
        <dbReference type="RefSeq" id="XP_018806050.1"/>
    </source>
</evidence>
<dbReference type="RefSeq" id="XP_018806050.1">
    <property type="nucleotide sequence ID" value="XM_018950505.1"/>
</dbReference>
<dbReference type="Gene3D" id="3.30.70.270">
    <property type="match status" value="1"/>
</dbReference>
<dbReference type="InterPro" id="IPR032567">
    <property type="entry name" value="RTL1-rel"/>
</dbReference>
<reference evidence="2" key="1">
    <citation type="submission" date="2025-08" db="UniProtKB">
        <authorList>
            <consortium name="RefSeq"/>
        </authorList>
    </citation>
    <scope>IDENTIFICATION</scope>
    <source>
        <tissue evidence="2">Leaves</tissue>
    </source>
</reference>
<evidence type="ECO:0000313" key="1">
    <source>
        <dbReference type="Proteomes" id="UP000235220"/>
    </source>
</evidence>
<dbReference type="SUPFAM" id="SSF56672">
    <property type="entry name" value="DNA/RNA polymerases"/>
    <property type="match status" value="1"/>
</dbReference>
<dbReference type="GeneID" id="108979762"/>
<gene>
    <name evidence="2" type="primary">LOC108979762</name>
</gene>
<name>A0A2I4DFX2_JUGRE</name>
<proteinExistence type="predicted"/>
<dbReference type="InterPro" id="IPR043128">
    <property type="entry name" value="Rev_trsase/Diguanyl_cyclase"/>
</dbReference>
<dbReference type="KEGG" id="jre:108979762"/>
<accession>A0A2I4DFX2</accession>
<dbReference type="AlphaFoldDB" id="A0A2I4DFX2"/>
<dbReference type="PANTHER" id="PTHR15503:SF45">
    <property type="entry name" value="RNA-DIRECTED DNA POLYMERASE HOMOLOG"/>
    <property type="match status" value="1"/>
</dbReference>
<protein>
    <submittedName>
        <fullName evidence="2">Uncharacterized protein LOC108979762</fullName>
    </submittedName>
</protein>
<dbReference type="Gene3D" id="3.10.10.10">
    <property type="entry name" value="HIV Type 1 Reverse Transcriptase, subunit A, domain 1"/>
    <property type="match status" value="1"/>
</dbReference>
<dbReference type="STRING" id="51240.A0A2I4DFX2"/>
<dbReference type="InterPro" id="IPR043502">
    <property type="entry name" value="DNA/RNA_pol_sf"/>
</dbReference>
<organism evidence="1 2">
    <name type="scientific">Juglans regia</name>
    <name type="common">English walnut</name>
    <dbReference type="NCBI Taxonomy" id="51240"/>
    <lineage>
        <taxon>Eukaryota</taxon>
        <taxon>Viridiplantae</taxon>
        <taxon>Streptophyta</taxon>
        <taxon>Embryophyta</taxon>
        <taxon>Tracheophyta</taxon>
        <taxon>Spermatophyta</taxon>
        <taxon>Magnoliopsida</taxon>
        <taxon>eudicotyledons</taxon>
        <taxon>Gunneridae</taxon>
        <taxon>Pentapetalae</taxon>
        <taxon>rosids</taxon>
        <taxon>fabids</taxon>
        <taxon>Fagales</taxon>
        <taxon>Juglandaceae</taxon>
        <taxon>Juglans</taxon>
    </lineage>
</organism>
<dbReference type="PANTHER" id="PTHR15503">
    <property type="entry name" value="LDOC1 RELATED"/>
    <property type="match status" value="1"/>
</dbReference>
<dbReference type="Proteomes" id="UP000235220">
    <property type="component" value="Chromosome 5"/>
</dbReference>
<dbReference type="OrthoDB" id="2431547at2759"/>
<sequence length="292" mass="33539">MRDLTNAVTCLIVIVIDGQTETHRQTQHSTTFELFGRQHPLVFDGKCSEADADNWIECLENIFRIVLCPKQEKIEFVAYNLIDMANGCWMSTHGLILQELSELSKHHVCTACFEKRVVFRPSGETEFCFCAVGKCPKPKTVSTLKVTEMLKKGCMGFFANLVMSQLNEPQLLDIEVVREFPNVFLDELLGLPSDREIEFSTDLKLGTTQISRTPYQMAPVELKELKDQLWELLEKVFIHLSVSPWGAPVFFAKKKDRSLCLYTNYRELNEVTVKNRYMLPRIDDLFDQLQGA</sequence>